<proteinExistence type="predicted"/>
<evidence type="ECO:0000313" key="1">
    <source>
        <dbReference type="EMBL" id="JAH82467.1"/>
    </source>
</evidence>
<dbReference type="EMBL" id="GBXM01029319">
    <property type="protein sequence ID" value="JAH79258.1"/>
    <property type="molecule type" value="Transcribed_RNA"/>
</dbReference>
<dbReference type="AlphaFoldDB" id="A0A0E9VWN2"/>
<dbReference type="EMBL" id="GBXM01026110">
    <property type="protein sequence ID" value="JAH82467.1"/>
    <property type="molecule type" value="Transcribed_RNA"/>
</dbReference>
<reference evidence="1" key="2">
    <citation type="journal article" date="2015" name="Fish Shellfish Immunol.">
        <title>Early steps in the European eel (Anguilla anguilla)-Vibrio vulnificus interaction in the gills: Role of the RtxA13 toxin.</title>
        <authorList>
            <person name="Callol A."/>
            <person name="Pajuelo D."/>
            <person name="Ebbesson L."/>
            <person name="Teles M."/>
            <person name="MacKenzie S."/>
            <person name="Amaro C."/>
        </authorList>
    </citation>
    <scope>NUCLEOTIDE SEQUENCE</scope>
</reference>
<dbReference type="EMBL" id="GBXM01037547">
    <property type="protein sequence ID" value="JAH71030.1"/>
    <property type="molecule type" value="Transcribed_RNA"/>
</dbReference>
<name>A0A0E9VWN2_ANGAN</name>
<reference evidence="1" key="1">
    <citation type="submission" date="2014-11" db="EMBL/GenBank/DDBJ databases">
        <authorList>
            <person name="Amaro Gonzalez C."/>
        </authorList>
    </citation>
    <scope>NUCLEOTIDE SEQUENCE</scope>
</reference>
<accession>A0A0E9VWN2</accession>
<protein>
    <submittedName>
        <fullName evidence="1">Uncharacterized protein</fullName>
    </submittedName>
</protein>
<sequence>MCLHFFPASSCSEHTGGFVGSQEARKQPSL</sequence>
<organism evidence="1">
    <name type="scientific">Anguilla anguilla</name>
    <name type="common">European freshwater eel</name>
    <name type="synonym">Muraena anguilla</name>
    <dbReference type="NCBI Taxonomy" id="7936"/>
    <lineage>
        <taxon>Eukaryota</taxon>
        <taxon>Metazoa</taxon>
        <taxon>Chordata</taxon>
        <taxon>Craniata</taxon>
        <taxon>Vertebrata</taxon>
        <taxon>Euteleostomi</taxon>
        <taxon>Actinopterygii</taxon>
        <taxon>Neopterygii</taxon>
        <taxon>Teleostei</taxon>
        <taxon>Anguilliformes</taxon>
        <taxon>Anguillidae</taxon>
        <taxon>Anguilla</taxon>
    </lineage>
</organism>